<dbReference type="InterPro" id="IPR035992">
    <property type="entry name" value="Ricin_B-like_lectins"/>
</dbReference>
<dbReference type="OrthoDB" id="9895617at2759"/>
<dbReference type="PROSITE" id="PS50231">
    <property type="entry name" value="RICIN_B_LECTIN"/>
    <property type="match status" value="1"/>
</dbReference>
<dbReference type="InterPro" id="IPR000772">
    <property type="entry name" value="Ricin_B_lectin"/>
</dbReference>
<dbReference type="SMART" id="SM00458">
    <property type="entry name" value="RICIN"/>
    <property type="match status" value="1"/>
</dbReference>
<dbReference type="Gene3D" id="2.80.10.50">
    <property type="match status" value="1"/>
</dbReference>
<evidence type="ECO:0000313" key="2">
    <source>
        <dbReference type="EMBL" id="OAQ24845.1"/>
    </source>
</evidence>
<name>A0A197JI71_9FUNG</name>
<feature type="domain" description="Ricin B lectin" evidence="1">
    <location>
        <begin position="7"/>
        <end position="135"/>
    </location>
</feature>
<dbReference type="AlphaFoldDB" id="A0A197JI71"/>
<proteinExistence type="predicted"/>
<dbReference type="SUPFAM" id="SSF50370">
    <property type="entry name" value="Ricin B-like lectins"/>
    <property type="match status" value="1"/>
</dbReference>
<dbReference type="Pfam" id="PF00652">
    <property type="entry name" value="Ricin_B_lectin"/>
    <property type="match status" value="1"/>
</dbReference>
<dbReference type="Proteomes" id="UP000078512">
    <property type="component" value="Unassembled WGS sequence"/>
</dbReference>
<evidence type="ECO:0000259" key="1">
    <source>
        <dbReference type="SMART" id="SM00458"/>
    </source>
</evidence>
<evidence type="ECO:0000313" key="3">
    <source>
        <dbReference type="Proteomes" id="UP000078512"/>
    </source>
</evidence>
<gene>
    <name evidence="2" type="ORF">K457DRAFT_141648</name>
</gene>
<reference evidence="2 3" key="1">
    <citation type="submission" date="2016-05" db="EMBL/GenBank/DDBJ databases">
        <title>Genome sequencing reveals origins of a unique bacterial endosymbiosis in the earliest lineages of terrestrial Fungi.</title>
        <authorList>
            <consortium name="DOE Joint Genome Institute"/>
            <person name="Uehling J."/>
            <person name="Gryganskyi A."/>
            <person name="Hameed K."/>
            <person name="Tschaplinski T."/>
            <person name="Misztal P."/>
            <person name="Wu S."/>
            <person name="Desiro A."/>
            <person name="Vande Pol N."/>
            <person name="Du Z.-Y."/>
            <person name="Zienkiewicz A."/>
            <person name="Zienkiewicz K."/>
            <person name="Morin E."/>
            <person name="Tisserant E."/>
            <person name="Splivallo R."/>
            <person name="Hainaut M."/>
            <person name="Henrissat B."/>
            <person name="Ohm R."/>
            <person name="Kuo A."/>
            <person name="Yan J."/>
            <person name="Lipzen A."/>
            <person name="Nolan M."/>
            <person name="Labutti K."/>
            <person name="Barry K."/>
            <person name="Goldstein A."/>
            <person name="Labbe J."/>
            <person name="Schadt C."/>
            <person name="Tuskan G."/>
            <person name="Grigoriev I."/>
            <person name="Martin F."/>
            <person name="Vilgalys R."/>
            <person name="Bonito G."/>
        </authorList>
    </citation>
    <scope>NUCLEOTIDE SEQUENCE [LARGE SCALE GENOMIC DNA]</scope>
    <source>
        <strain evidence="2 3">AG-77</strain>
    </source>
</reference>
<protein>
    <submittedName>
        <fullName evidence="2">Carbohydrate-binding module family 13 protein</fullName>
    </submittedName>
</protein>
<keyword evidence="3" id="KW-1185">Reference proteome</keyword>
<sequence>MKHFPSGPFQIQLRDENLVIDVKQGSVDSGAEIIVWPSRRHESDNDNQKWVYEDGQIKNLKSGLVLTAGGLNPGVSIAQVQGQGSDAQRYEYYDYTISAKDDEDLVIGVNAKAEGSTVSLVRRDNDDFKQMWEIVPL</sequence>
<accession>A0A197JI71</accession>
<dbReference type="EMBL" id="KV442087">
    <property type="protein sequence ID" value="OAQ24845.1"/>
    <property type="molecule type" value="Genomic_DNA"/>
</dbReference>
<organism evidence="2 3">
    <name type="scientific">Linnemannia elongata AG-77</name>
    <dbReference type="NCBI Taxonomy" id="1314771"/>
    <lineage>
        <taxon>Eukaryota</taxon>
        <taxon>Fungi</taxon>
        <taxon>Fungi incertae sedis</taxon>
        <taxon>Mucoromycota</taxon>
        <taxon>Mortierellomycotina</taxon>
        <taxon>Mortierellomycetes</taxon>
        <taxon>Mortierellales</taxon>
        <taxon>Mortierellaceae</taxon>
        <taxon>Linnemannia</taxon>
    </lineage>
</organism>